<dbReference type="InterPro" id="IPR001223">
    <property type="entry name" value="Glyco_hydro18_cat"/>
</dbReference>
<dbReference type="SMART" id="SM00636">
    <property type="entry name" value="Glyco_18"/>
    <property type="match status" value="1"/>
</dbReference>
<evidence type="ECO:0000256" key="10">
    <source>
        <dbReference type="RuleBase" id="RU000489"/>
    </source>
</evidence>
<dbReference type="Gene3D" id="3.20.20.80">
    <property type="entry name" value="Glycosidases"/>
    <property type="match status" value="1"/>
</dbReference>
<dbReference type="InterPro" id="IPR017853">
    <property type="entry name" value="GH"/>
</dbReference>
<evidence type="ECO:0000256" key="6">
    <source>
        <dbReference type="ARBA" id="ARBA00023180"/>
    </source>
</evidence>
<evidence type="ECO:0000256" key="4">
    <source>
        <dbReference type="ARBA" id="ARBA00022801"/>
    </source>
</evidence>
<dbReference type="AlphaFoldDB" id="A0A9Q8PAR3"/>
<dbReference type="PROSITE" id="PS01095">
    <property type="entry name" value="GH18_1"/>
    <property type="match status" value="1"/>
</dbReference>
<keyword evidence="5" id="KW-0146">Chitin degradation</keyword>
<dbReference type="InterPro" id="IPR029070">
    <property type="entry name" value="Chitinase_insertion_sf"/>
</dbReference>
<dbReference type="GO" id="GO:0000272">
    <property type="term" value="P:polysaccharide catabolic process"/>
    <property type="evidence" value="ECO:0007669"/>
    <property type="project" value="UniProtKB-KW"/>
</dbReference>
<dbReference type="Proteomes" id="UP000756132">
    <property type="component" value="Chromosome 6"/>
</dbReference>
<keyword evidence="6" id="KW-0325">Glycoprotein</keyword>
<keyword evidence="13" id="KW-1185">Reference proteome</keyword>
<dbReference type="Gene3D" id="3.10.50.10">
    <property type="match status" value="1"/>
</dbReference>
<dbReference type="EMBL" id="CP090168">
    <property type="protein sequence ID" value="UJO18990.1"/>
    <property type="molecule type" value="Genomic_DNA"/>
</dbReference>
<dbReference type="GeneID" id="71987612"/>
<dbReference type="GO" id="GO:0008843">
    <property type="term" value="F:endochitinase activity"/>
    <property type="evidence" value="ECO:0007669"/>
    <property type="project" value="UniProtKB-EC"/>
</dbReference>
<keyword evidence="9" id="KW-0624">Polysaccharide degradation</keyword>
<dbReference type="CDD" id="cd06548">
    <property type="entry name" value="GH18_chitinase"/>
    <property type="match status" value="1"/>
</dbReference>
<accession>A0A9Q8PAR3</accession>
<reference evidence="12" key="2">
    <citation type="journal article" date="2022" name="Microb. Genom.">
        <title>A chromosome-scale genome assembly of the tomato pathogen Cladosporium fulvum reveals a compartmentalized genome architecture and the presence of a dispensable chromosome.</title>
        <authorList>
            <person name="Zaccaron A.Z."/>
            <person name="Chen L.H."/>
            <person name="Samaras A."/>
            <person name="Stergiopoulos I."/>
        </authorList>
    </citation>
    <scope>NUCLEOTIDE SEQUENCE</scope>
    <source>
        <strain evidence="12">Race5_Kim</strain>
    </source>
</reference>
<comment type="catalytic activity">
    <reaction evidence="1">
        <text>Random endo-hydrolysis of N-acetyl-beta-D-glucosaminide (1-&gt;4)-beta-linkages in chitin and chitodextrins.</text>
        <dbReference type="EC" id="3.2.1.14"/>
    </reaction>
</comment>
<evidence type="ECO:0000256" key="7">
    <source>
        <dbReference type="ARBA" id="ARBA00023277"/>
    </source>
</evidence>
<dbReference type="SUPFAM" id="SSF51445">
    <property type="entry name" value="(Trans)glycosidases"/>
    <property type="match status" value="1"/>
</dbReference>
<dbReference type="EC" id="3.2.1.14" evidence="3"/>
<keyword evidence="7" id="KW-0119">Carbohydrate metabolism</keyword>
<dbReference type="GO" id="GO:0008061">
    <property type="term" value="F:chitin binding"/>
    <property type="evidence" value="ECO:0007669"/>
    <property type="project" value="InterPro"/>
</dbReference>
<dbReference type="InterPro" id="IPR050314">
    <property type="entry name" value="Glycosyl_Hydrlase_18"/>
</dbReference>
<dbReference type="Pfam" id="PF00704">
    <property type="entry name" value="Glyco_hydro_18"/>
    <property type="match status" value="1"/>
</dbReference>
<evidence type="ECO:0000256" key="5">
    <source>
        <dbReference type="ARBA" id="ARBA00023024"/>
    </source>
</evidence>
<dbReference type="InterPro" id="IPR011583">
    <property type="entry name" value="Chitinase_II/V-like_cat"/>
</dbReference>
<dbReference type="FunFam" id="3.10.50.10:FF:000005">
    <property type="entry name" value="Endochitinase B1"/>
    <property type="match status" value="1"/>
</dbReference>
<reference evidence="12" key="1">
    <citation type="submission" date="2021-12" db="EMBL/GenBank/DDBJ databases">
        <authorList>
            <person name="Zaccaron A."/>
            <person name="Stergiopoulos I."/>
        </authorList>
    </citation>
    <scope>NUCLEOTIDE SEQUENCE</scope>
    <source>
        <strain evidence="12">Race5_Kim</strain>
    </source>
</reference>
<dbReference type="KEGG" id="ffu:CLAFUR5_07734"/>
<evidence type="ECO:0000259" key="11">
    <source>
        <dbReference type="PROSITE" id="PS51910"/>
    </source>
</evidence>
<organism evidence="12 13">
    <name type="scientific">Passalora fulva</name>
    <name type="common">Tomato leaf mold</name>
    <name type="synonym">Cladosporium fulvum</name>
    <dbReference type="NCBI Taxonomy" id="5499"/>
    <lineage>
        <taxon>Eukaryota</taxon>
        <taxon>Fungi</taxon>
        <taxon>Dikarya</taxon>
        <taxon>Ascomycota</taxon>
        <taxon>Pezizomycotina</taxon>
        <taxon>Dothideomycetes</taxon>
        <taxon>Dothideomycetidae</taxon>
        <taxon>Mycosphaerellales</taxon>
        <taxon>Mycosphaerellaceae</taxon>
        <taxon>Fulvia</taxon>
    </lineage>
</organism>
<evidence type="ECO:0000256" key="1">
    <source>
        <dbReference type="ARBA" id="ARBA00000822"/>
    </source>
</evidence>
<dbReference type="InterPro" id="IPR001579">
    <property type="entry name" value="Glyco_hydro_18_chit_AS"/>
</dbReference>
<dbReference type="PANTHER" id="PTHR11177">
    <property type="entry name" value="CHITINASE"/>
    <property type="match status" value="1"/>
</dbReference>
<dbReference type="FunFam" id="3.20.20.80:FF:000095">
    <property type="entry name" value="Endochitinase B1"/>
    <property type="match status" value="1"/>
</dbReference>
<dbReference type="PROSITE" id="PS51910">
    <property type="entry name" value="GH18_2"/>
    <property type="match status" value="1"/>
</dbReference>
<name>A0A9Q8PAR3_PASFU</name>
<dbReference type="RefSeq" id="XP_047763356.1">
    <property type="nucleotide sequence ID" value="XM_047906882.1"/>
</dbReference>
<feature type="domain" description="GH18" evidence="11">
    <location>
        <begin position="26"/>
        <end position="401"/>
    </location>
</feature>
<keyword evidence="8 10" id="KW-0326">Glycosidase</keyword>
<evidence type="ECO:0000256" key="8">
    <source>
        <dbReference type="ARBA" id="ARBA00023295"/>
    </source>
</evidence>
<protein>
    <recommendedName>
        <fullName evidence="3">chitinase</fullName>
        <ecNumber evidence="3">3.2.1.14</ecNumber>
    </recommendedName>
</protein>
<comment type="similarity">
    <text evidence="2">Belongs to the glycosyl hydrolase 18 family. Chitinase class V subfamily.</text>
</comment>
<dbReference type="PANTHER" id="PTHR11177:SF317">
    <property type="entry name" value="CHITINASE 12-RELATED"/>
    <property type="match status" value="1"/>
</dbReference>
<keyword evidence="4 10" id="KW-0378">Hydrolase</keyword>
<dbReference type="GO" id="GO:0006032">
    <property type="term" value="P:chitin catabolic process"/>
    <property type="evidence" value="ECO:0007669"/>
    <property type="project" value="UniProtKB-KW"/>
</dbReference>
<dbReference type="SUPFAM" id="SSF54556">
    <property type="entry name" value="Chitinase insertion domain"/>
    <property type="match status" value="1"/>
</dbReference>
<evidence type="ECO:0000313" key="13">
    <source>
        <dbReference type="Proteomes" id="UP000756132"/>
    </source>
</evidence>
<evidence type="ECO:0000313" key="12">
    <source>
        <dbReference type="EMBL" id="UJO18990.1"/>
    </source>
</evidence>
<evidence type="ECO:0000256" key="9">
    <source>
        <dbReference type="ARBA" id="ARBA00023326"/>
    </source>
</evidence>
<evidence type="ECO:0000256" key="3">
    <source>
        <dbReference type="ARBA" id="ARBA00012729"/>
    </source>
</evidence>
<evidence type="ECO:0000256" key="2">
    <source>
        <dbReference type="ARBA" id="ARBA00008682"/>
    </source>
</evidence>
<dbReference type="OrthoDB" id="76388at2759"/>
<gene>
    <name evidence="12" type="ORF">CLAFUR5_07734</name>
</gene>
<proteinExistence type="inferred from homology"/>
<sequence length="434" mass="48092">MRMERMEAPTMRPLPGRSCTFRTGISVSQSYVQKQYRAHGLTGLPADGRNYQPQDLPIEKLTHVLYSFANVRPETGEVYLSDTYADLEKHYPTDSWSDVGNNVYGCIKQLYLLKQKNRNLKTLLSIGGWTYSTNFPQPASTEAGRAKFADSAVTLLKDLGFDGLDIDWEYPANAGEAENFVQLLQACRSALDTYSQTLPNQPHFLLTVASPAGPDNYSKLMMPEMDALLDFWNLMAYDYAGSWDKVSGHNANLYRSKTNPNSTQFSTDEAVQYYLSHGVAPDKLVLGLPLYGRSFVGTTGPGTPYTTVGEGSWENGVWDYKVLPQTGAVVHYDNETVASWAYDATTQTMVSYDSPEVVATKVDYIKQYGLGGAMWWEANGDLPVNNTASLIRQVAKSLGPLQEKGNVLKYPAAAYENIRAGMKSPTKVAKGYRA</sequence>
<dbReference type="GO" id="GO:0005576">
    <property type="term" value="C:extracellular region"/>
    <property type="evidence" value="ECO:0007669"/>
    <property type="project" value="TreeGrafter"/>
</dbReference>